<keyword evidence="3" id="KW-1015">Disulfide bond</keyword>
<dbReference type="InterPro" id="IPR036249">
    <property type="entry name" value="Thioredoxin-like_sf"/>
</dbReference>
<comment type="subcellular location">
    <subcellularLocation>
        <location evidence="1">Cell envelope</location>
    </subcellularLocation>
</comment>
<feature type="chain" id="PRO_5045601571" evidence="5">
    <location>
        <begin position="24"/>
        <end position="377"/>
    </location>
</feature>
<dbReference type="Pfam" id="PF14289">
    <property type="entry name" value="DUF4369"/>
    <property type="match status" value="1"/>
</dbReference>
<dbReference type="InterPro" id="IPR013766">
    <property type="entry name" value="Thioredoxin_domain"/>
</dbReference>
<dbReference type="PROSITE" id="PS51352">
    <property type="entry name" value="THIOREDOXIN_2"/>
    <property type="match status" value="1"/>
</dbReference>
<evidence type="ECO:0000256" key="3">
    <source>
        <dbReference type="ARBA" id="ARBA00023157"/>
    </source>
</evidence>
<feature type="signal peptide" evidence="5">
    <location>
        <begin position="1"/>
        <end position="23"/>
    </location>
</feature>
<dbReference type="RefSeq" id="WP_237856171.1">
    <property type="nucleotide sequence ID" value="NZ_JAKLWS010000041.1"/>
</dbReference>
<keyword evidence="8" id="KW-1185">Reference proteome</keyword>
<dbReference type="PROSITE" id="PS00194">
    <property type="entry name" value="THIOREDOXIN_1"/>
    <property type="match status" value="1"/>
</dbReference>
<reference evidence="7" key="1">
    <citation type="submission" date="2022-01" db="EMBL/GenBank/DDBJ databases">
        <authorList>
            <person name="Wang Y."/>
        </authorList>
    </citation>
    <scope>NUCLEOTIDE SEQUENCE</scope>
    <source>
        <strain evidence="7">WB101</strain>
    </source>
</reference>
<evidence type="ECO:0000256" key="2">
    <source>
        <dbReference type="ARBA" id="ARBA00022748"/>
    </source>
</evidence>
<dbReference type="InterPro" id="IPR025380">
    <property type="entry name" value="DUF4369"/>
</dbReference>
<dbReference type="InterPro" id="IPR050553">
    <property type="entry name" value="Thioredoxin_ResA/DsbE_sf"/>
</dbReference>
<dbReference type="Pfam" id="PF00578">
    <property type="entry name" value="AhpC-TSA"/>
    <property type="match status" value="1"/>
</dbReference>
<protein>
    <submittedName>
        <fullName evidence="7">TlpA family protein disulfide reductase</fullName>
    </submittedName>
</protein>
<dbReference type="PANTHER" id="PTHR42852">
    <property type="entry name" value="THIOL:DISULFIDE INTERCHANGE PROTEIN DSBE"/>
    <property type="match status" value="1"/>
</dbReference>
<dbReference type="SUPFAM" id="SSF52833">
    <property type="entry name" value="Thioredoxin-like"/>
    <property type="match status" value="1"/>
</dbReference>
<dbReference type="Gene3D" id="3.40.30.10">
    <property type="entry name" value="Glutaredoxin"/>
    <property type="match status" value="1"/>
</dbReference>
<dbReference type="InterPro" id="IPR017937">
    <property type="entry name" value="Thioredoxin_CS"/>
</dbReference>
<organism evidence="7 8">
    <name type="scientific">Rhodohalobacter sulfatireducens</name>
    <dbReference type="NCBI Taxonomy" id="2911366"/>
    <lineage>
        <taxon>Bacteria</taxon>
        <taxon>Pseudomonadati</taxon>
        <taxon>Balneolota</taxon>
        <taxon>Balneolia</taxon>
        <taxon>Balneolales</taxon>
        <taxon>Balneolaceae</taxon>
        <taxon>Rhodohalobacter</taxon>
    </lineage>
</organism>
<keyword evidence="2" id="KW-0201">Cytochrome c-type biogenesis</keyword>
<evidence type="ECO:0000256" key="5">
    <source>
        <dbReference type="SAM" id="SignalP"/>
    </source>
</evidence>
<keyword evidence="4" id="KW-0676">Redox-active center</keyword>
<evidence type="ECO:0000256" key="1">
    <source>
        <dbReference type="ARBA" id="ARBA00004196"/>
    </source>
</evidence>
<evidence type="ECO:0000313" key="7">
    <source>
        <dbReference type="EMBL" id="MCG2590713.1"/>
    </source>
</evidence>
<comment type="caution">
    <text evidence="7">The sequence shown here is derived from an EMBL/GenBank/DDBJ whole genome shotgun (WGS) entry which is preliminary data.</text>
</comment>
<evidence type="ECO:0000313" key="8">
    <source>
        <dbReference type="Proteomes" id="UP001165366"/>
    </source>
</evidence>
<dbReference type="CDD" id="cd02966">
    <property type="entry name" value="TlpA_like_family"/>
    <property type="match status" value="1"/>
</dbReference>
<name>A0ABS9KIN9_9BACT</name>
<dbReference type="Proteomes" id="UP001165366">
    <property type="component" value="Unassembled WGS sequence"/>
</dbReference>
<evidence type="ECO:0000259" key="6">
    <source>
        <dbReference type="PROSITE" id="PS51352"/>
    </source>
</evidence>
<dbReference type="InterPro" id="IPR000866">
    <property type="entry name" value="AhpC/TSA"/>
</dbReference>
<sequence>MISKKSLPLLVFSLLLFISCSTPQEQETVFTLKGKLHNADQETIRLFQARGLNANEFDRVDTIPVNTDSTFSASYSLEPHFYQLRINDSLDVPIVADSSQNIVINFSQNGEYDVSGSPDTDLFEEYEAYRTGILEELVYPIRRQLEDLRDQNNPDDARDIEELGARVLQAEATYRDTLIHAVRDMGTSIAIYPTMVRWNGDKHMDYYEELAADFTKEHEGLEVAELLSEKVRILKQVSIGGQVSEITAPNPDGEDQSLYNHLGEFTLIDFFGSWCAPCRAESEHLNRMYSQYSDEGFEIFGFGVEFDRQSWLRALDQDNRIWTNVSTVSGYEGDITKEYAITSLPKNFLVDEDGIIIAKDIHGEELEEKLAELFSEI</sequence>
<dbReference type="PROSITE" id="PS51257">
    <property type="entry name" value="PROKAR_LIPOPROTEIN"/>
    <property type="match status" value="1"/>
</dbReference>
<evidence type="ECO:0000256" key="4">
    <source>
        <dbReference type="ARBA" id="ARBA00023284"/>
    </source>
</evidence>
<accession>A0ABS9KIN9</accession>
<feature type="domain" description="Thioredoxin" evidence="6">
    <location>
        <begin position="237"/>
        <end position="377"/>
    </location>
</feature>
<reference evidence="7" key="2">
    <citation type="submission" date="2024-05" db="EMBL/GenBank/DDBJ databases">
        <title>Rhodohalobacter halophilus gen. nov., sp. nov., a moderately halophilic member of the family Balneolaceae.</title>
        <authorList>
            <person name="Xia J."/>
        </authorList>
    </citation>
    <scope>NUCLEOTIDE SEQUENCE</scope>
    <source>
        <strain evidence="7">WB101</strain>
    </source>
</reference>
<dbReference type="PANTHER" id="PTHR42852:SF6">
    <property type="entry name" value="THIOL:DISULFIDE INTERCHANGE PROTEIN DSBE"/>
    <property type="match status" value="1"/>
</dbReference>
<gene>
    <name evidence="7" type="ORF">L6773_19220</name>
</gene>
<dbReference type="EMBL" id="JAKLWS010000041">
    <property type="protein sequence ID" value="MCG2590713.1"/>
    <property type="molecule type" value="Genomic_DNA"/>
</dbReference>
<keyword evidence="5" id="KW-0732">Signal</keyword>
<proteinExistence type="predicted"/>